<dbReference type="EMBL" id="OBQC01000027">
    <property type="protein sequence ID" value="SOC45005.1"/>
    <property type="molecule type" value="Genomic_DNA"/>
</dbReference>
<protein>
    <submittedName>
        <fullName evidence="1">Uncharacterized protein</fullName>
    </submittedName>
</protein>
<dbReference type="AlphaFoldDB" id="A0A285USV0"/>
<name>A0A285USV0_9BACL</name>
<organism evidence="1 2">
    <name type="scientific">Ureibacillus acetophenoni</name>
    <dbReference type="NCBI Taxonomy" id="614649"/>
    <lineage>
        <taxon>Bacteria</taxon>
        <taxon>Bacillati</taxon>
        <taxon>Bacillota</taxon>
        <taxon>Bacilli</taxon>
        <taxon>Bacillales</taxon>
        <taxon>Caryophanaceae</taxon>
        <taxon>Ureibacillus</taxon>
    </lineage>
</organism>
<gene>
    <name evidence="1" type="ORF">SAMN05877842_1272</name>
</gene>
<keyword evidence="2" id="KW-1185">Reference proteome</keyword>
<dbReference type="Proteomes" id="UP000219252">
    <property type="component" value="Unassembled WGS sequence"/>
</dbReference>
<sequence length="62" mass="7434">MPDKNELFNIYSMLNTMQSQLNQCKSYLESIMDEKGYDYSTILEDYDVVHYESEDFFDNKLS</sequence>
<evidence type="ECO:0000313" key="1">
    <source>
        <dbReference type="EMBL" id="SOC45005.1"/>
    </source>
</evidence>
<dbReference type="OrthoDB" id="2738827at2"/>
<reference evidence="2" key="1">
    <citation type="submission" date="2017-08" db="EMBL/GenBank/DDBJ databases">
        <authorList>
            <person name="Varghese N."/>
            <person name="Submissions S."/>
        </authorList>
    </citation>
    <scope>NUCLEOTIDE SEQUENCE [LARGE SCALE GENOMIC DNA]</scope>
    <source>
        <strain evidence="2">JC23</strain>
    </source>
</reference>
<evidence type="ECO:0000313" key="2">
    <source>
        <dbReference type="Proteomes" id="UP000219252"/>
    </source>
</evidence>
<dbReference type="RefSeq" id="WP_097151268.1">
    <property type="nucleotide sequence ID" value="NZ_OBQC01000027.1"/>
</dbReference>
<proteinExistence type="predicted"/>
<accession>A0A285USV0</accession>